<dbReference type="Proteomes" id="UP000177950">
    <property type="component" value="Unassembled WGS sequence"/>
</dbReference>
<proteinExistence type="predicted"/>
<evidence type="ECO:0000313" key="3">
    <source>
        <dbReference type="EMBL" id="OGI58731.1"/>
    </source>
</evidence>
<dbReference type="SUPFAM" id="SSF47413">
    <property type="entry name" value="lambda repressor-like DNA-binding domains"/>
    <property type="match status" value="1"/>
</dbReference>
<protein>
    <submittedName>
        <fullName evidence="3">Addiction module antidote protein, HigA family</fullName>
    </submittedName>
</protein>
<dbReference type="InterPro" id="IPR010982">
    <property type="entry name" value="Lambda_DNA-bd_dom_sf"/>
</dbReference>
<sequence>MQITERQPFSPGEILKEEFMDPLNLTQGQLADWLDVERRRINEIIRGKREVTPDTAVRLGKAFGVSPQFWLSLQMRTNLWVALQDQGEEYVHIKPITDGRGIAPGDTTGK</sequence>
<dbReference type="SMART" id="SM00530">
    <property type="entry name" value="HTH_XRE"/>
    <property type="match status" value="1"/>
</dbReference>
<keyword evidence="1" id="KW-0238">DNA-binding</keyword>
<organism evidence="3 4">
    <name type="scientific">Candidatus Muproteobacteria bacterium RBG_19FT_COMBO_61_10</name>
    <dbReference type="NCBI Taxonomy" id="1817761"/>
    <lineage>
        <taxon>Bacteria</taxon>
        <taxon>Pseudomonadati</taxon>
        <taxon>Pseudomonadota</taxon>
        <taxon>Candidatus Muproteobacteria</taxon>
    </lineage>
</organism>
<evidence type="ECO:0000259" key="2">
    <source>
        <dbReference type="PROSITE" id="PS50943"/>
    </source>
</evidence>
<dbReference type="Gene3D" id="1.10.260.40">
    <property type="entry name" value="lambda repressor-like DNA-binding domains"/>
    <property type="match status" value="1"/>
</dbReference>
<name>A0A1F6UMW2_9PROT</name>
<dbReference type="EMBL" id="MFSV01000053">
    <property type="protein sequence ID" value="OGI58731.1"/>
    <property type="molecule type" value="Genomic_DNA"/>
</dbReference>
<dbReference type="PANTHER" id="PTHR36924">
    <property type="entry name" value="ANTITOXIN HIGA-1"/>
    <property type="match status" value="1"/>
</dbReference>
<feature type="domain" description="HTH cro/C1-type" evidence="2">
    <location>
        <begin position="23"/>
        <end position="70"/>
    </location>
</feature>
<dbReference type="AlphaFoldDB" id="A0A1F6UMW2"/>
<dbReference type="InterPro" id="IPR001387">
    <property type="entry name" value="Cro/C1-type_HTH"/>
</dbReference>
<dbReference type="NCBIfam" id="TIGR02607">
    <property type="entry name" value="antidote_HigA"/>
    <property type="match status" value="1"/>
</dbReference>
<evidence type="ECO:0000313" key="4">
    <source>
        <dbReference type="Proteomes" id="UP000177950"/>
    </source>
</evidence>
<comment type="caution">
    <text evidence="3">The sequence shown here is derived from an EMBL/GenBank/DDBJ whole genome shotgun (WGS) entry which is preliminary data.</text>
</comment>
<evidence type="ECO:0000256" key="1">
    <source>
        <dbReference type="ARBA" id="ARBA00023125"/>
    </source>
</evidence>
<reference evidence="3 4" key="1">
    <citation type="journal article" date="2016" name="Nat. Commun.">
        <title>Thousands of microbial genomes shed light on interconnected biogeochemical processes in an aquifer system.</title>
        <authorList>
            <person name="Anantharaman K."/>
            <person name="Brown C.T."/>
            <person name="Hug L.A."/>
            <person name="Sharon I."/>
            <person name="Castelle C.J."/>
            <person name="Probst A.J."/>
            <person name="Thomas B.C."/>
            <person name="Singh A."/>
            <person name="Wilkins M.J."/>
            <person name="Karaoz U."/>
            <person name="Brodie E.L."/>
            <person name="Williams K.H."/>
            <person name="Hubbard S.S."/>
            <person name="Banfield J.F."/>
        </authorList>
    </citation>
    <scope>NUCLEOTIDE SEQUENCE [LARGE SCALE GENOMIC DNA]</scope>
</reference>
<accession>A0A1F6UMW2</accession>
<dbReference type="InterPro" id="IPR013430">
    <property type="entry name" value="Toxin_antidote_HigA"/>
</dbReference>
<dbReference type="PROSITE" id="PS50943">
    <property type="entry name" value="HTH_CROC1"/>
    <property type="match status" value="1"/>
</dbReference>
<dbReference type="CDD" id="cd00093">
    <property type="entry name" value="HTH_XRE"/>
    <property type="match status" value="1"/>
</dbReference>
<dbReference type="PANTHER" id="PTHR36924:SF1">
    <property type="entry name" value="ANTITOXIN HIGA-1"/>
    <property type="match status" value="1"/>
</dbReference>
<dbReference type="GO" id="GO:0003677">
    <property type="term" value="F:DNA binding"/>
    <property type="evidence" value="ECO:0007669"/>
    <property type="project" value="UniProtKB-KW"/>
</dbReference>
<dbReference type="Pfam" id="PF01381">
    <property type="entry name" value="HTH_3"/>
    <property type="match status" value="1"/>
</dbReference>
<gene>
    <name evidence="3" type="ORF">A2V58_03135</name>
</gene>